<feature type="domain" description="Glycosyltransferase subfamily 4-like N-terminal" evidence="2">
    <location>
        <begin position="15"/>
        <end position="180"/>
    </location>
</feature>
<reference evidence="3 4" key="1">
    <citation type="submission" date="2020-08" db="EMBL/GenBank/DDBJ databases">
        <title>Genome public.</title>
        <authorList>
            <person name="Liu C."/>
            <person name="Sun Q."/>
        </authorList>
    </citation>
    <scope>NUCLEOTIDE SEQUENCE [LARGE SCALE GENOMIC DNA]</scope>
    <source>
        <strain evidence="3 4">New-7</strain>
    </source>
</reference>
<dbReference type="EMBL" id="JACOOK010000008">
    <property type="protein sequence ID" value="MBC5617696.1"/>
    <property type="molecule type" value="Genomic_DNA"/>
</dbReference>
<protein>
    <submittedName>
        <fullName evidence="3">Glycosyltransferase family 4 protein</fullName>
    </submittedName>
</protein>
<proteinExistence type="predicted"/>
<accession>A0ABR7CPU6</accession>
<dbReference type="Gene3D" id="3.40.50.2000">
    <property type="entry name" value="Glycogen Phosphorylase B"/>
    <property type="match status" value="2"/>
</dbReference>
<gene>
    <name evidence="3" type="ORF">H8S08_11840</name>
</gene>
<dbReference type="InterPro" id="IPR028098">
    <property type="entry name" value="Glyco_trans_4-like_N"/>
</dbReference>
<comment type="caution">
    <text evidence="3">The sequence shown here is derived from an EMBL/GenBank/DDBJ whole genome shotgun (WGS) entry which is preliminary data.</text>
</comment>
<dbReference type="RefSeq" id="WP_118458257.1">
    <property type="nucleotide sequence ID" value="NZ_JACOOK010000008.1"/>
</dbReference>
<dbReference type="Proteomes" id="UP000636891">
    <property type="component" value="Unassembled WGS sequence"/>
</dbReference>
<dbReference type="Pfam" id="PF13439">
    <property type="entry name" value="Glyco_transf_4"/>
    <property type="match status" value="1"/>
</dbReference>
<evidence type="ECO:0000259" key="2">
    <source>
        <dbReference type="Pfam" id="PF13439"/>
    </source>
</evidence>
<keyword evidence="4" id="KW-1185">Reference proteome</keyword>
<name>A0ABR7CPU6_9BACT</name>
<organism evidence="3 4">
    <name type="scientific">Alistipes hominis</name>
    <dbReference type="NCBI Taxonomy" id="2763015"/>
    <lineage>
        <taxon>Bacteria</taxon>
        <taxon>Pseudomonadati</taxon>
        <taxon>Bacteroidota</taxon>
        <taxon>Bacteroidia</taxon>
        <taxon>Bacteroidales</taxon>
        <taxon>Rikenellaceae</taxon>
        <taxon>Alistipes</taxon>
    </lineage>
</organism>
<sequence length="376" mass="42995">MKTKILHIQVLPKLSGVQRVSLEIMKSLPDSQYDKWILFSDSTDVGDREQCEREFRRAGVRVIYSNKMKRAIGLSDIGAVREIYRLCRRERFDIVHTHSTKPGVVGRIAATLARTPRVIHTVHGLAFHKFVGLPRWLFYWGCEMFASLFCDRIILVNRYYSKYFKWCARKVSTVYNGIDFSAYPGHLPVSQKGTTPRILFVGRLDTQKDPLTFLEAAKILIGEYPDAKFTMVGDGEKYGECKRFIRDNGLTASIDLAGWQQDVSSFYVSHDIFAMSSIYESFGLIFVEAAHYGLPVVATNVEGIPEVVSDGETGLLCNPRDPQALAKNMMTLIRHPELRDSFGQAARKRAYALFTSELMTDRYKKVYWEQRKMPVT</sequence>
<dbReference type="Pfam" id="PF00534">
    <property type="entry name" value="Glycos_transf_1"/>
    <property type="match status" value="1"/>
</dbReference>
<dbReference type="PANTHER" id="PTHR12526:SF630">
    <property type="entry name" value="GLYCOSYLTRANSFERASE"/>
    <property type="match status" value="1"/>
</dbReference>
<dbReference type="CDD" id="cd03808">
    <property type="entry name" value="GT4_CapM-like"/>
    <property type="match status" value="1"/>
</dbReference>
<evidence type="ECO:0000313" key="4">
    <source>
        <dbReference type="Proteomes" id="UP000636891"/>
    </source>
</evidence>
<evidence type="ECO:0000259" key="1">
    <source>
        <dbReference type="Pfam" id="PF00534"/>
    </source>
</evidence>
<evidence type="ECO:0000313" key="3">
    <source>
        <dbReference type="EMBL" id="MBC5617696.1"/>
    </source>
</evidence>
<dbReference type="SUPFAM" id="SSF53756">
    <property type="entry name" value="UDP-Glycosyltransferase/glycogen phosphorylase"/>
    <property type="match status" value="1"/>
</dbReference>
<dbReference type="InterPro" id="IPR001296">
    <property type="entry name" value="Glyco_trans_1"/>
</dbReference>
<feature type="domain" description="Glycosyl transferase family 1" evidence="1">
    <location>
        <begin position="192"/>
        <end position="349"/>
    </location>
</feature>
<dbReference type="PANTHER" id="PTHR12526">
    <property type="entry name" value="GLYCOSYLTRANSFERASE"/>
    <property type="match status" value="1"/>
</dbReference>